<feature type="compositionally biased region" description="Basic and acidic residues" evidence="1">
    <location>
        <begin position="40"/>
        <end position="51"/>
    </location>
</feature>
<protein>
    <submittedName>
        <fullName evidence="2">Uncharacterized protein</fullName>
    </submittedName>
</protein>
<reference evidence="3" key="2">
    <citation type="submission" date="2015-01" db="EMBL/GenBank/DDBJ databases">
        <title>Evolutionary Origins and Diversification of the Mycorrhizal Mutualists.</title>
        <authorList>
            <consortium name="DOE Joint Genome Institute"/>
            <consortium name="Mycorrhizal Genomics Consortium"/>
            <person name="Kohler A."/>
            <person name="Kuo A."/>
            <person name="Nagy L.G."/>
            <person name="Floudas D."/>
            <person name="Copeland A."/>
            <person name="Barry K.W."/>
            <person name="Cichocki N."/>
            <person name="Veneault-Fourrey C."/>
            <person name="LaButti K."/>
            <person name="Lindquist E.A."/>
            <person name="Lipzen A."/>
            <person name="Lundell T."/>
            <person name="Morin E."/>
            <person name="Murat C."/>
            <person name="Riley R."/>
            <person name="Ohm R."/>
            <person name="Sun H."/>
            <person name="Tunlid A."/>
            <person name="Henrissat B."/>
            <person name="Grigoriev I.V."/>
            <person name="Hibbett D.S."/>
            <person name="Martin F."/>
        </authorList>
    </citation>
    <scope>NUCLEOTIDE SEQUENCE [LARGE SCALE GENOMIC DNA]</scope>
    <source>
        <strain evidence="3">Marx 270</strain>
    </source>
</reference>
<dbReference type="Proteomes" id="UP000054217">
    <property type="component" value="Unassembled WGS sequence"/>
</dbReference>
<evidence type="ECO:0000256" key="1">
    <source>
        <dbReference type="SAM" id="MobiDB-lite"/>
    </source>
</evidence>
<feature type="region of interest" description="Disordered" evidence="1">
    <location>
        <begin position="40"/>
        <end position="83"/>
    </location>
</feature>
<name>A0A0C3P725_PISTI</name>
<dbReference type="OrthoDB" id="3067134at2759"/>
<dbReference type="EMBL" id="KN831976">
    <property type="protein sequence ID" value="KIO03381.1"/>
    <property type="molecule type" value="Genomic_DNA"/>
</dbReference>
<proteinExistence type="predicted"/>
<sequence length="112" mass="12390">MLHKLYDSDEWAAKVKNALEVSKSQFKPLAEKIENALREARGRERAMDRKMVTRARSCATLATGGKSRGSVMPRERAKSIARNEGGRALKKRCVGRRKSVSGPMEAGVCLCV</sequence>
<reference evidence="2 3" key="1">
    <citation type="submission" date="2014-04" db="EMBL/GenBank/DDBJ databases">
        <authorList>
            <consortium name="DOE Joint Genome Institute"/>
            <person name="Kuo A."/>
            <person name="Kohler A."/>
            <person name="Costa M.D."/>
            <person name="Nagy L.G."/>
            <person name="Floudas D."/>
            <person name="Copeland A."/>
            <person name="Barry K.W."/>
            <person name="Cichocki N."/>
            <person name="Veneault-Fourrey C."/>
            <person name="LaButti K."/>
            <person name="Lindquist E.A."/>
            <person name="Lipzen A."/>
            <person name="Lundell T."/>
            <person name="Morin E."/>
            <person name="Murat C."/>
            <person name="Sun H."/>
            <person name="Tunlid A."/>
            <person name="Henrissat B."/>
            <person name="Grigoriev I.V."/>
            <person name="Hibbett D.S."/>
            <person name="Martin F."/>
            <person name="Nordberg H.P."/>
            <person name="Cantor M.N."/>
            <person name="Hua S.X."/>
        </authorList>
    </citation>
    <scope>NUCLEOTIDE SEQUENCE [LARGE SCALE GENOMIC DNA]</scope>
    <source>
        <strain evidence="2 3">Marx 270</strain>
    </source>
</reference>
<evidence type="ECO:0000313" key="3">
    <source>
        <dbReference type="Proteomes" id="UP000054217"/>
    </source>
</evidence>
<dbReference type="HOGENOM" id="CLU_2146903_0_0_1"/>
<evidence type="ECO:0000313" key="2">
    <source>
        <dbReference type="EMBL" id="KIO03381.1"/>
    </source>
</evidence>
<dbReference type="AlphaFoldDB" id="A0A0C3P725"/>
<organism evidence="2 3">
    <name type="scientific">Pisolithus tinctorius Marx 270</name>
    <dbReference type="NCBI Taxonomy" id="870435"/>
    <lineage>
        <taxon>Eukaryota</taxon>
        <taxon>Fungi</taxon>
        <taxon>Dikarya</taxon>
        <taxon>Basidiomycota</taxon>
        <taxon>Agaricomycotina</taxon>
        <taxon>Agaricomycetes</taxon>
        <taxon>Agaricomycetidae</taxon>
        <taxon>Boletales</taxon>
        <taxon>Sclerodermatineae</taxon>
        <taxon>Pisolithaceae</taxon>
        <taxon>Pisolithus</taxon>
    </lineage>
</organism>
<gene>
    <name evidence="2" type="ORF">M404DRAFT_955055</name>
</gene>
<dbReference type="InParanoid" id="A0A0C3P725"/>
<keyword evidence="3" id="KW-1185">Reference proteome</keyword>
<accession>A0A0C3P725</accession>